<proteinExistence type="predicted"/>
<organism evidence="1">
    <name type="scientific">bioreactor metagenome</name>
    <dbReference type="NCBI Taxonomy" id="1076179"/>
    <lineage>
        <taxon>unclassified sequences</taxon>
        <taxon>metagenomes</taxon>
        <taxon>ecological metagenomes</taxon>
    </lineage>
</organism>
<protein>
    <submittedName>
        <fullName evidence="1">Uncharacterized protein</fullName>
    </submittedName>
</protein>
<reference evidence="1" key="1">
    <citation type="submission" date="2019-08" db="EMBL/GenBank/DDBJ databases">
        <authorList>
            <person name="Kucharzyk K."/>
            <person name="Murdoch R.W."/>
            <person name="Higgins S."/>
            <person name="Loffler F."/>
        </authorList>
    </citation>
    <scope>NUCLEOTIDE SEQUENCE</scope>
</reference>
<dbReference type="AlphaFoldDB" id="A0A645FU46"/>
<name>A0A645FU46_9ZZZZ</name>
<accession>A0A645FU46</accession>
<sequence>MQLVRGLDVGNLLEHIHQLRQVEELCKSGSGTIAGSFRCKLNRSCRFSEGRCPGIKMGQVLLLERTVLEIAHDRIKLGHRVAYGSTGCEDHATPAGQLIHIAALHKHIRRFLGFGGGQTCHISHFCVEEQILERMAFVHKQPVYTQLLKGNNIILLVCGKELVQSGFQ</sequence>
<gene>
    <name evidence="1" type="ORF">SDC9_164358</name>
</gene>
<dbReference type="EMBL" id="VSSQ01064031">
    <property type="protein sequence ID" value="MPN17009.1"/>
    <property type="molecule type" value="Genomic_DNA"/>
</dbReference>
<comment type="caution">
    <text evidence="1">The sequence shown here is derived from an EMBL/GenBank/DDBJ whole genome shotgun (WGS) entry which is preliminary data.</text>
</comment>
<evidence type="ECO:0000313" key="1">
    <source>
        <dbReference type="EMBL" id="MPN17009.1"/>
    </source>
</evidence>